<organism evidence="14 15">
    <name type="scientific">Calidifontibacillus erzurumensis</name>
    <dbReference type="NCBI Taxonomy" id="2741433"/>
    <lineage>
        <taxon>Bacteria</taxon>
        <taxon>Bacillati</taxon>
        <taxon>Bacillota</taxon>
        <taxon>Bacilli</taxon>
        <taxon>Bacillales</taxon>
        <taxon>Bacillaceae</taxon>
        <taxon>Calidifontibacillus/Schinkia group</taxon>
        <taxon>Calidifontibacillus</taxon>
    </lineage>
</organism>
<dbReference type="FunFam" id="1.10.3730.10:FF:000001">
    <property type="entry name" value="Pyrroline-5-carboxylate reductase"/>
    <property type="match status" value="1"/>
</dbReference>
<feature type="binding site" evidence="11">
    <location>
        <begin position="73"/>
        <end position="76"/>
    </location>
    <ligand>
        <name>NADP(+)</name>
        <dbReference type="ChEBI" id="CHEBI:58349"/>
    </ligand>
</feature>
<dbReference type="EMBL" id="JABTTE010000001">
    <property type="protein sequence ID" value="NSL50426.1"/>
    <property type="molecule type" value="Genomic_DNA"/>
</dbReference>
<dbReference type="SUPFAM" id="SSF48179">
    <property type="entry name" value="6-phosphogluconate dehydrogenase C-terminal domain-like"/>
    <property type="match status" value="1"/>
</dbReference>
<evidence type="ECO:0000256" key="5">
    <source>
        <dbReference type="ARBA" id="ARBA00022650"/>
    </source>
</evidence>
<dbReference type="RefSeq" id="WP_173729609.1">
    <property type="nucleotide sequence ID" value="NZ_JABTTE010000001.1"/>
</dbReference>
<evidence type="ECO:0000259" key="12">
    <source>
        <dbReference type="Pfam" id="PF03807"/>
    </source>
</evidence>
<comment type="catalytic activity">
    <reaction evidence="9">
        <text>L-proline + NAD(+) = (S)-1-pyrroline-5-carboxylate + NADH + 2 H(+)</text>
        <dbReference type="Rhea" id="RHEA:14105"/>
        <dbReference type="ChEBI" id="CHEBI:15378"/>
        <dbReference type="ChEBI" id="CHEBI:17388"/>
        <dbReference type="ChEBI" id="CHEBI:57540"/>
        <dbReference type="ChEBI" id="CHEBI:57945"/>
        <dbReference type="ChEBI" id="CHEBI:60039"/>
        <dbReference type="EC" id="1.5.1.2"/>
    </reaction>
</comment>
<dbReference type="GO" id="GO:0005737">
    <property type="term" value="C:cytoplasm"/>
    <property type="evidence" value="ECO:0007669"/>
    <property type="project" value="UniProtKB-SubCell"/>
</dbReference>
<dbReference type="AlphaFoldDB" id="A0A8J8GC27"/>
<dbReference type="Gene3D" id="1.10.3730.10">
    <property type="entry name" value="ProC C-terminal domain-like"/>
    <property type="match status" value="1"/>
</dbReference>
<evidence type="ECO:0000259" key="13">
    <source>
        <dbReference type="Pfam" id="PF14748"/>
    </source>
</evidence>
<comment type="similarity">
    <text evidence="2 9">Belongs to the pyrroline-5-carboxylate reductase family.</text>
</comment>
<reference evidence="14" key="1">
    <citation type="submission" date="2020-06" db="EMBL/GenBank/DDBJ databases">
        <title>A novel thermopfilic bacterium from Erzurum, Turkey.</title>
        <authorList>
            <person name="Adiguzel A."/>
            <person name="Ay H."/>
            <person name="Baltaci M.O."/>
        </authorList>
    </citation>
    <scope>NUCLEOTIDE SEQUENCE</scope>
    <source>
        <strain evidence="14">P2</strain>
    </source>
</reference>
<proteinExistence type="inferred from homology"/>
<dbReference type="GO" id="GO:0055129">
    <property type="term" value="P:L-proline biosynthetic process"/>
    <property type="evidence" value="ECO:0007669"/>
    <property type="project" value="UniProtKB-UniRule"/>
</dbReference>
<evidence type="ECO:0000313" key="14">
    <source>
        <dbReference type="EMBL" id="NSL50426.1"/>
    </source>
</evidence>
<dbReference type="Pfam" id="PF03807">
    <property type="entry name" value="F420_oxidored"/>
    <property type="match status" value="1"/>
</dbReference>
<dbReference type="NCBIfam" id="NF005813">
    <property type="entry name" value="PRK07679.1"/>
    <property type="match status" value="1"/>
</dbReference>
<keyword evidence="15" id="KW-1185">Reference proteome</keyword>
<dbReference type="InterPro" id="IPR000304">
    <property type="entry name" value="Pyrroline-COOH_reductase"/>
</dbReference>
<dbReference type="HAMAP" id="MF_01925">
    <property type="entry name" value="P5C_reductase"/>
    <property type="match status" value="1"/>
</dbReference>
<dbReference type="NCBIfam" id="TIGR00112">
    <property type="entry name" value="proC"/>
    <property type="match status" value="1"/>
</dbReference>
<keyword evidence="4 9" id="KW-0028">Amino-acid biosynthesis</keyword>
<feature type="binding site" evidence="11">
    <location>
        <begin position="10"/>
        <end position="15"/>
    </location>
    <ligand>
        <name>NADP(+)</name>
        <dbReference type="ChEBI" id="CHEBI:58349"/>
    </ligand>
</feature>
<evidence type="ECO:0000313" key="15">
    <source>
        <dbReference type="Proteomes" id="UP000625804"/>
    </source>
</evidence>
<dbReference type="UniPathway" id="UPA00098">
    <property type="reaction ID" value="UER00361"/>
</dbReference>
<comment type="pathway">
    <text evidence="9">Amino-acid biosynthesis; L-proline biosynthesis; L-proline from L-glutamate 5-semialdehyde: step 1/1.</text>
</comment>
<dbReference type="FunFam" id="3.40.50.720:FF:000190">
    <property type="entry name" value="Pyrroline-5-carboxylate reductase"/>
    <property type="match status" value="1"/>
</dbReference>
<dbReference type="PIRSF" id="PIRSF000193">
    <property type="entry name" value="Pyrrol-5-carb_rd"/>
    <property type="match status" value="1"/>
</dbReference>
<evidence type="ECO:0000256" key="6">
    <source>
        <dbReference type="ARBA" id="ARBA00022857"/>
    </source>
</evidence>
<dbReference type="SUPFAM" id="SSF51735">
    <property type="entry name" value="NAD(P)-binding Rossmann-fold domains"/>
    <property type="match status" value="1"/>
</dbReference>
<evidence type="ECO:0000256" key="2">
    <source>
        <dbReference type="ARBA" id="ARBA00005525"/>
    </source>
</evidence>
<dbReference type="EC" id="1.5.1.2" evidence="9 10"/>
<keyword evidence="6 9" id="KW-0521">NADP</keyword>
<evidence type="ECO:0000256" key="10">
    <source>
        <dbReference type="NCBIfam" id="TIGR00112"/>
    </source>
</evidence>
<evidence type="ECO:0000256" key="11">
    <source>
        <dbReference type="PIRSR" id="PIRSR000193-1"/>
    </source>
</evidence>
<keyword evidence="5 9" id="KW-0641">Proline biosynthesis</keyword>
<gene>
    <name evidence="14" type="primary">proI</name>
    <name evidence="9" type="synonym">proC</name>
    <name evidence="14" type="ORF">HR057_01465</name>
</gene>
<evidence type="ECO:0000256" key="8">
    <source>
        <dbReference type="ARBA" id="ARBA00058118"/>
    </source>
</evidence>
<evidence type="ECO:0000256" key="7">
    <source>
        <dbReference type="ARBA" id="ARBA00023002"/>
    </source>
</evidence>
<dbReference type="PANTHER" id="PTHR11645:SF49">
    <property type="entry name" value="PYRROLINE-5-CARBOXYLATE REDUCTASE 1"/>
    <property type="match status" value="1"/>
</dbReference>
<feature type="domain" description="Pyrroline-5-carboxylate reductase catalytic N-terminal" evidence="12">
    <location>
        <begin position="8"/>
        <end position="102"/>
    </location>
</feature>
<dbReference type="InterPro" id="IPR029036">
    <property type="entry name" value="P5CR_dimer"/>
</dbReference>
<name>A0A8J8GC27_9BACI</name>
<protein>
    <recommendedName>
        <fullName evidence="9 10">Pyrroline-5-carboxylate reductase</fullName>
        <shortName evidence="9">P5C reductase</shortName>
        <shortName evidence="9">P5CR</shortName>
        <ecNumber evidence="9 10">1.5.1.2</ecNumber>
    </recommendedName>
    <alternativeName>
        <fullName evidence="9">PCA reductase</fullName>
    </alternativeName>
</protein>
<sequence length="280" mass="30542">MDKKLTYTFIGAGSMAEAMVAGMINSKLFDREQLIVTNRSNVERLQYYKQQYGVKGTNNLKDALEIADVVILAMKPKDVTAALESIKPYLTEKKLIISVIAGISTKSIEELLGLKIPIIRAMPNTSATIGQSATAISQGTFANHNHEAIAKRLFLTIGTVSIVDEDDLHAVTGLSGSGPAYVYYLVEAMEKAALDLGLDKDVSKELILQTIIGAAEMLKSSPKHPSVLRKEIMSPGGTTEAGLSVLEQYKYQEAMVQCIKRATERSKELGAEIENIMMKQ</sequence>
<comment type="caution">
    <text evidence="14">The sequence shown here is derived from an EMBL/GenBank/DDBJ whole genome shotgun (WGS) entry which is preliminary data.</text>
</comment>
<dbReference type="Pfam" id="PF14748">
    <property type="entry name" value="P5CR_dimer"/>
    <property type="match status" value="1"/>
</dbReference>
<evidence type="ECO:0000256" key="3">
    <source>
        <dbReference type="ARBA" id="ARBA00022490"/>
    </source>
</evidence>
<dbReference type="Proteomes" id="UP000625804">
    <property type="component" value="Unassembled WGS sequence"/>
</dbReference>
<comment type="function">
    <text evidence="8 9">Catalyzes the reduction of 1-pyrroline-5-carboxylate (PCA) to L-proline.</text>
</comment>
<keyword evidence="3 9" id="KW-0963">Cytoplasm</keyword>
<dbReference type="GO" id="GO:0004735">
    <property type="term" value="F:pyrroline-5-carboxylate reductase activity"/>
    <property type="evidence" value="ECO:0007669"/>
    <property type="project" value="UniProtKB-UniRule"/>
</dbReference>
<evidence type="ECO:0000256" key="1">
    <source>
        <dbReference type="ARBA" id="ARBA00004496"/>
    </source>
</evidence>
<evidence type="ECO:0000256" key="9">
    <source>
        <dbReference type="HAMAP-Rule" id="MF_01925"/>
    </source>
</evidence>
<keyword evidence="7 9" id="KW-0560">Oxidoreductase</keyword>
<evidence type="ECO:0000256" key="4">
    <source>
        <dbReference type="ARBA" id="ARBA00022605"/>
    </source>
</evidence>
<accession>A0A8J8GC27</accession>
<dbReference type="InterPro" id="IPR008927">
    <property type="entry name" value="6-PGluconate_DH-like_C_sf"/>
</dbReference>
<dbReference type="PANTHER" id="PTHR11645">
    <property type="entry name" value="PYRROLINE-5-CARBOXYLATE REDUCTASE"/>
    <property type="match status" value="1"/>
</dbReference>
<comment type="catalytic activity">
    <reaction evidence="9">
        <text>L-proline + NADP(+) = (S)-1-pyrroline-5-carboxylate + NADPH + 2 H(+)</text>
        <dbReference type="Rhea" id="RHEA:14109"/>
        <dbReference type="ChEBI" id="CHEBI:15378"/>
        <dbReference type="ChEBI" id="CHEBI:17388"/>
        <dbReference type="ChEBI" id="CHEBI:57783"/>
        <dbReference type="ChEBI" id="CHEBI:58349"/>
        <dbReference type="ChEBI" id="CHEBI:60039"/>
        <dbReference type="EC" id="1.5.1.2"/>
    </reaction>
</comment>
<dbReference type="InterPro" id="IPR028939">
    <property type="entry name" value="P5C_Rdtase_cat_N"/>
</dbReference>
<dbReference type="InterPro" id="IPR036291">
    <property type="entry name" value="NAD(P)-bd_dom_sf"/>
</dbReference>
<feature type="domain" description="Pyrroline-5-carboxylate reductase dimerisation" evidence="13">
    <location>
        <begin position="165"/>
        <end position="269"/>
    </location>
</feature>
<comment type="subcellular location">
    <subcellularLocation>
        <location evidence="1 9">Cytoplasm</location>
    </subcellularLocation>
</comment>
<dbReference type="Gene3D" id="3.40.50.720">
    <property type="entry name" value="NAD(P)-binding Rossmann-like Domain"/>
    <property type="match status" value="1"/>
</dbReference>